<dbReference type="RefSeq" id="WP_243361586.1">
    <property type="nucleotide sequence ID" value="NZ_JALGBH010000002.1"/>
</dbReference>
<accession>A0ABS9ZWY6</accession>
<evidence type="ECO:0000313" key="3">
    <source>
        <dbReference type="Proteomes" id="UP001165460"/>
    </source>
</evidence>
<dbReference type="NCBIfam" id="TIGR03915">
    <property type="entry name" value="SAM_7_link_chp"/>
    <property type="match status" value="1"/>
</dbReference>
<dbReference type="InterPro" id="IPR023875">
    <property type="entry name" value="DNA_repair_put"/>
</dbReference>
<feature type="domain" description="DUF4130" evidence="1">
    <location>
        <begin position="88"/>
        <end position="255"/>
    </location>
</feature>
<dbReference type="Proteomes" id="UP001165460">
    <property type="component" value="Unassembled WGS sequence"/>
</dbReference>
<dbReference type="EMBL" id="JALGBH010000002">
    <property type="protein sequence ID" value="MCJ0742797.1"/>
    <property type="molecule type" value="Genomic_DNA"/>
</dbReference>
<reference evidence="2" key="1">
    <citation type="submission" date="2022-03" db="EMBL/GenBank/DDBJ databases">
        <authorList>
            <person name="Woo C.Y."/>
        </authorList>
    </citation>
    <scope>NUCLEOTIDE SEQUENCE</scope>
    <source>
        <strain evidence="2">CYS-01</strain>
    </source>
</reference>
<sequence>MECKVLEYDGSWYGLLTLIFEVYEYKYEVSAIINHQRAELQSDFFAQNARITTNQQKAERVMKGLKAKTGAQGLTELYEAYLSEIKGVEMLILKAVQYYFSLQQAGHKNYAHPQIIEIKKIVKSVSRERHRMKAFVRFQRLSDGIYFALVEPDFNVLPLIVKHFKERYADQQWIIYDGKRNYGISYDLHEVNEVIFGEEDVMVNQKSIANGWHEEEAFYGKLWNLYFKSVNIKERKNTKLHMQHVPKRYWKYLNEKL</sequence>
<dbReference type="InterPro" id="IPR025404">
    <property type="entry name" value="DUF4130"/>
</dbReference>
<dbReference type="Pfam" id="PF13566">
    <property type="entry name" value="DUF4130"/>
    <property type="match status" value="1"/>
</dbReference>
<name>A0ABS9ZWY6_9SPHI</name>
<evidence type="ECO:0000313" key="2">
    <source>
        <dbReference type="EMBL" id="MCJ0742797.1"/>
    </source>
</evidence>
<evidence type="ECO:0000259" key="1">
    <source>
        <dbReference type="Pfam" id="PF13566"/>
    </source>
</evidence>
<comment type="caution">
    <text evidence="2">The sequence shown here is derived from an EMBL/GenBank/DDBJ whole genome shotgun (WGS) entry which is preliminary data.</text>
</comment>
<proteinExistence type="predicted"/>
<organism evidence="2 3">
    <name type="scientific">Pedobacter montanisoli</name>
    <dbReference type="NCBI Taxonomy" id="2923277"/>
    <lineage>
        <taxon>Bacteria</taxon>
        <taxon>Pseudomonadati</taxon>
        <taxon>Bacteroidota</taxon>
        <taxon>Sphingobacteriia</taxon>
        <taxon>Sphingobacteriales</taxon>
        <taxon>Sphingobacteriaceae</taxon>
        <taxon>Pedobacter</taxon>
    </lineage>
</organism>
<gene>
    <name evidence="2" type="ORF">MMF97_08755</name>
</gene>
<keyword evidence="3" id="KW-1185">Reference proteome</keyword>
<protein>
    <submittedName>
        <fullName evidence="2">TIGR03915 family putative DNA repair protein</fullName>
    </submittedName>
</protein>